<evidence type="ECO:0000256" key="1">
    <source>
        <dbReference type="ARBA" id="ARBA00001946"/>
    </source>
</evidence>
<evidence type="ECO:0000313" key="5">
    <source>
        <dbReference type="Proteomes" id="UP000886742"/>
    </source>
</evidence>
<protein>
    <submittedName>
        <fullName evidence="4">NUDIX domain-containing protein</fullName>
    </submittedName>
</protein>
<dbReference type="Proteomes" id="UP000886742">
    <property type="component" value="Unassembled WGS sequence"/>
</dbReference>
<dbReference type="Gene3D" id="3.90.79.10">
    <property type="entry name" value="Nucleoside Triphosphate Pyrophosphohydrolase"/>
    <property type="match status" value="1"/>
</dbReference>
<dbReference type="PROSITE" id="PS51462">
    <property type="entry name" value="NUDIX"/>
    <property type="match status" value="1"/>
</dbReference>
<comment type="caution">
    <text evidence="4">The sequence shown here is derived from an EMBL/GenBank/DDBJ whole genome shotgun (WGS) entry which is preliminary data.</text>
</comment>
<dbReference type="InterPro" id="IPR020084">
    <property type="entry name" value="NUDIX_hydrolase_CS"/>
</dbReference>
<dbReference type="PROSITE" id="PS00893">
    <property type="entry name" value="NUDIX_BOX"/>
    <property type="match status" value="1"/>
</dbReference>
<dbReference type="EMBL" id="DVJI01000012">
    <property type="protein sequence ID" value="HIS70942.1"/>
    <property type="molecule type" value="Genomic_DNA"/>
</dbReference>
<comment type="cofactor">
    <cofactor evidence="1">
        <name>Mg(2+)</name>
        <dbReference type="ChEBI" id="CHEBI:18420"/>
    </cofactor>
</comment>
<dbReference type="PANTHER" id="PTHR43046">
    <property type="entry name" value="GDP-MANNOSE MANNOSYL HYDROLASE"/>
    <property type="match status" value="1"/>
</dbReference>
<feature type="domain" description="Nudix hydrolase" evidence="3">
    <location>
        <begin position="5"/>
        <end position="138"/>
    </location>
</feature>
<evidence type="ECO:0000256" key="2">
    <source>
        <dbReference type="ARBA" id="ARBA00022801"/>
    </source>
</evidence>
<dbReference type="SUPFAM" id="SSF55811">
    <property type="entry name" value="Nudix"/>
    <property type="match status" value="1"/>
</dbReference>
<dbReference type="InterPro" id="IPR015797">
    <property type="entry name" value="NUDIX_hydrolase-like_dom_sf"/>
</dbReference>
<accession>A0A9D1FG13</accession>
<organism evidence="4 5">
    <name type="scientific">Candidatus Enterousia intestinigallinarum</name>
    <dbReference type="NCBI Taxonomy" id="2840790"/>
    <lineage>
        <taxon>Bacteria</taxon>
        <taxon>Pseudomonadati</taxon>
        <taxon>Pseudomonadota</taxon>
        <taxon>Alphaproteobacteria</taxon>
        <taxon>Candidatus Enterousia</taxon>
    </lineage>
</organism>
<reference evidence="4" key="1">
    <citation type="submission" date="2020-10" db="EMBL/GenBank/DDBJ databases">
        <authorList>
            <person name="Gilroy R."/>
        </authorList>
    </citation>
    <scope>NUCLEOTIDE SEQUENCE</scope>
    <source>
        <strain evidence="4">ChiGjej3B3-5194</strain>
    </source>
</reference>
<evidence type="ECO:0000259" key="3">
    <source>
        <dbReference type="PROSITE" id="PS51462"/>
    </source>
</evidence>
<gene>
    <name evidence="4" type="ORF">IAD02_03050</name>
</gene>
<name>A0A9D1FG13_9PROT</name>
<dbReference type="AlphaFoldDB" id="A0A9D1FG13"/>
<proteinExistence type="predicted"/>
<dbReference type="Pfam" id="PF00293">
    <property type="entry name" value="NUDIX"/>
    <property type="match status" value="1"/>
</dbReference>
<keyword evidence="2" id="KW-0378">Hydrolase</keyword>
<dbReference type="InterPro" id="IPR000086">
    <property type="entry name" value="NUDIX_hydrolase_dom"/>
</dbReference>
<dbReference type="GO" id="GO:0016787">
    <property type="term" value="F:hydrolase activity"/>
    <property type="evidence" value="ECO:0007669"/>
    <property type="project" value="UniProtKB-KW"/>
</dbReference>
<evidence type="ECO:0000313" key="4">
    <source>
        <dbReference type="EMBL" id="HIS70942.1"/>
    </source>
</evidence>
<dbReference type="PANTHER" id="PTHR43046:SF14">
    <property type="entry name" value="MUTT_NUDIX FAMILY PROTEIN"/>
    <property type="match status" value="1"/>
</dbReference>
<reference evidence="4" key="2">
    <citation type="journal article" date="2021" name="PeerJ">
        <title>Extensive microbial diversity within the chicken gut microbiome revealed by metagenomics and culture.</title>
        <authorList>
            <person name="Gilroy R."/>
            <person name="Ravi A."/>
            <person name="Getino M."/>
            <person name="Pursley I."/>
            <person name="Horton D.L."/>
            <person name="Alikhan N.F."/>
            <person name="Baker D."/>
            <person name="Gharbi K."/>
            <person name="Hall N."/>
            <person name="Watson M."/>
            <person name="Adriaenssens E.M."/>
            <person name="Foster-Nyarko E."/>
            <person name="Jarju S."/>
            <person name="Secka A."/>
            <person name="Antonio M."/>
            <person name="Oren A."/>
            <person name="Chaudhuri R.R."/>
            <person name="La Ragione R."/>
            <person name="Hildebrand F."/>
            <person name="Pallen M.J."/>
        </authorList>
    </citation>
    <scope>NUCLEOTIDE SEQUENCE</scope>
    <source>
        <strain evidence="4">ChiGjej3B3-5194</strain>
    </source>
</reference>
<sequence length="155" mass="17620">MTERAKFKGVVNLIIKQEDKLLLFFRNDGFFSYGGGWWVIPAGHIEQGETAIDAVIREAKEELDIDILPEDVEFAHVVSNLASKTESFDFFFFVNKYSGTLRNCEGDKCVEMRFIPLEEAKNMQNVVTTTRLALNAISEGKGYSECRKYNSSKSE</sequence>